<sequence>MSSSTSRRAPTQQSSSTFTSHAQNTTQPTSSQTQTQSLNTPSATIQPVLHLRGVHSEGRNRPKIKWAEDVVDNEGLGRKKSKVCCIYHKPRGVGESDSESSDSSDDSGEDGEGGEGGNGDGGKGCGHGTGVRMPMRRCRGLGGGRGGVVVGEEGR</sequence>
<name>A0A9P7YNF6_9HELO</name>
<dbReference type="GO" id="GO:0005634">
    <property type="term" value="C:nucleus"/>
    <property type="evidence" value="ECO:0007669"/>
    <property type="project" value="UniProtKB-SubCell"/>
</dbReference>
<keyword evidence="6" id="KW-1185">Reference proteome</keyword>
<evidence type="ECO:0000313" key="6">
    <source>
        <dbReference type="Proteomes" id="UP000824998"/>
    </source>
</evidence>
<evidence type="ECO:0000256" key="3">
    <source>
        <dbReference type="RuleBase" id="RU367162"/>
    </source>
</evidence>
<dbReference type="PANTHER" id="PTHR20835">
    <property type="entry name" value="E3 UBIQUITIN-PROTEIN LIGASE PPP1R11-RELATED"/>
    <property type="match status" value="1"/>
</dbReference>
<dbReference type="OrthoDB" id="307488at2759"/>
<protein>
    <recommendedName>
        <fullName evidence="3">Type 1 phosphatases regulator</fullName>
    </recommendedName>
</protein>
<dbReference type="InterPro" id="IPR011107">
    <property type="entry name" value="PPI_Ypi1"/>
</dbReference>
<accession>A0A9P7YNF6</accession>
<feature type="compositionally biased region" description="Gly residues" evidence="4">
    <location>
        <begin position="114"/>
        <end position="129"/>
    </location>
</feature>
<evidence type="ECO:0000256" key="1">
    <source>
        <dbReference type="ARBA" id="ARBA00003401"/>
    </source>
</evidence>
<feature type="compositionally biased region" description="Basic and acidic residues" evidence="4">
    <location>
        <begin position="54"/>
        <end position="68"/>
    </location>
</feature>
<comment type="subcellular location">
    <subcellularLocation>
        <location evidence="3">Nucleus</location>
    </subcellularLocation>
</comment>
<gene>
    <name evidence="5" type="ORF">BJ875DRAFT_533682</name>
</gene>
<dbReference type="PANTHER" id="PTHR20835:SF0">
    <property type="entry name" value="E3 UBIQUITIN-PROTEIN LIGASE PPP1R11"/>
    <property type="match status" value="1"/>
</dbReference>
<feature type="compositionally biased region" description="Low complexity" evidence="4">
    <location>
        <begin position="23"/>
        <end position="42"/>
    </location>
</feature>
<feature type="compositionally biased region" description="Gly residues" evidence="4">
    <location>
        <begin position="140"/>
        <end position="149"/>
    </location>
</feature>
<comment type="function">
    <text evidence="1 3">Regulator of type 1 phosphatases which maintains protein phosphatase activity under strict control.</text>
</comment>
<dbReference type="GO" id="GO:0004865">
    <property type="term" value="F:protein serine/threonine phosphatase inhibitor activity"/>
    <property type="evidence" value="ECO:0007669"/>
    <property type="project" value="UniProtKB-UniRule"/>
</dbReference>
<dbReference type="GO" id="GO:0008157">
    <property type="term" value="F:protein phosphatase 1 binding"/>
    <property type="evidence" value="ECO:0007669"/>
    <property type="project" value="TreeGrafter"/>
</dbReference>
<dbReference type="AlphaFoldDB" id="A0A9P7YNF6"/>
<evidence type="ECO:0000256" key="2">
    <source>
        <dbReference type="ARBA" id="ARBA00005605"/>
    </source>
</evidence>
<feature type="region of interest" description="Disordered" evidence="4">
    <location>
        <begin position="1"/>
        <end position="155"/>
    </location>
</feature>
<comment type="caution">
    <text evidence="5">The sequence shown here is derived from an EMBL/GenBank/DDBJ whole genome shotgun (WGS) entry which is preliminary data.</text>
</comment>
<organism evidence="5 6">
    <name type="scientific">Amylocarpus encephaloides</name>
    <dbReference type="NCBI Taxonomy" id="45428"/>
    <lineage>
        <taxon>Eukaryota</taxon>
        <taxon>Fungi</taxon>
        <taxon>Dikarya</taxon>
        <taxon>Ascomycota</taxon>
        <taxon>Pezizomycotina</taxon>
        <taxon>Leotiomycetes</taxon>
        <taxon>Helotiales</taxon>
        <taxon>Helotiales incertae sedis</taxon>
        <taxon>Amylocarpus</taxon>
    </lineage>
</organism>
<comment type="similarity">
    <text evidence="2 3">Belongs to the YPI1 family.</text>
</comment>
<proteinExistence type="inferred from homology"/>
<feature type="compositionally biased region" description="Polar residues" evidence="4">
    <location>
        <begin position="1"/>
        <end position="22"/>
    </location>
</feature>
<dbReference type="Pfam" id="PF07491">
    <property type="entry name" value="PPI_Ypi1"/>
    <property type="match status" value="1"/>
</dbReference>
<keyword evidence="3" id="KW-0539">Nucleus</keyword>
<evidence type="ECO:0000313" key="5">
    <source>
        <dbReference type="EMBL" id="KAG9236223.1"/>
    </source>
</evidence>
<reference evidence="5" key="1">
    <citation type="journal article" date="2021" name="IMA Fungus">
        <title>Genomic characterization of three marine fungi, including Emericellopsis atlantica sp. nov. with signatures of a generalist lifestyle and marine biomass degradation.</title>
        <authorList>
            <person name="Hagestad O.C."/>
            <person name="Hou L."/>
            <person name="Andersen J.H."/>
            <person name="Hansen E.H."/>
            <person name="Altermark B."/>
            <person name="Li C."/>
            <person name="Kuhnert E."/>
            <person name="Cox R.J."/>
            <person name="Crous P.W."/>
            <person name="Spatafora J.W."/>
            <person name="Lail K."/>
            <person name="Amirebrahimi M."/>
            <person name="Lipzen A."/>
            <person name="Pangilinan J."/>
            <person name="Andreopoulos W."/>
            <person name="Hayes R.D."/>
            <person name="Ng V."/>
            <person name="Grigoriev I.V."/>
            <person name="Jackson S.A."/>
            <person name="Sutton T.D.S."/>
            <person name="Dobson A.D.W."/>
            <person name="Rama T."/>
        </authorList>
    </citation>
    <scope>NUCLEOTIDE SEQUENCE</scope>
    <source>
        <strain evidence="5">TRa018bII</strain>
    </source>
</reference>
<dbReference type="EMBL" id="MU251412">
    <property type="protein sequence ID" value="KAG9236223.1"/>
    <property type="molecule type" value="Genomic_DNA"/>
</dbReference>
<feature type="compositionally biased region" description="Acidic residues" evidence="4">
    <location>
        <begin position="96"/>
        <end position="113"/>
    </location>
</feature>
<evidence type="ECO:0000256" key="4">
    <source>
        <dbReference type="SAM" id="MobiDB-lite"/>
    </source>
</evidence>
<dbReference type="Proteomes" id="UP000824998">
    <property type="component" value="Unassembled WGS sequence"/>
</dbReference>